<dbReference type="PANTHER" id="PTHR37817">
    <property type="entry name" value="N-ACETYLTRANSFERASE EIS"/>
    <property type="match status" value="1"/>
</dbReference>
<sequence>MNTGRTGFFAGNSALLPVPATPVCHFLPNQVPKCGKMKMIAETLIGGVFVENFQISAPADRDAFYQLYLYAFNKQDSVQRHEFFDARFNHATDYGIHAGGQLVSALYSLPFTVNFAGQEFKMRGIGVVCSAPEFSGRGGAGTLMTAALQDMYAEGTSLSYLAPFAFSYYRRFGYEQVFNQIHYELNTSTLPRFKTAYTPAGKITRGRLQDNLDVAKAVYTANQPTQGGLVRADWWWDYLVLKNDWDVGIYTAENGLATGYVIYERTASTLTIKEFIAPTQAEYLALRQFILKHGNSFARIVYEAPSTDYTGDLLPEPGIATATVVPYMMARIVNLQDVLNRLPLRLPETAITIAIEDPLLTANQGTWSISASGPERIAAEPMPNADARMTIQTATKLIFGVQSTTNLLRTGELTATSAAVAVLNQLGTNITPALVDYF</sequence>
<dbReference type="Pfam" id="PF17668">
    <property type="entry name" value="Acetyltransf_17"/>
    <property type="match status" value="1"/>
</dbReference>
<dbReference type="GO" id="GO:0030649">
    <property type="term" value="P:aminoglycoside antibiotic catabolic process"/>
    <property type="evidence" value="ECO:0007669"/>
    <property type="project" value="TreeGrafter"/>
</dbReference>
<dbReference type="OrthoDB" id="9768284at2"/>
<feature type="domain" description="N-acetyltransferase" evidence="1">
    <location>
        <begin position="51"/>
        <end position="197"/>
    </location>
</feature>
<evidence type="ECO:0000259" key="1">
    <source>
        <dbReference type="PROSITE" id="PS51186"/>
    </source>
</evidence>
<dbReference type="InterPro" id="IPR036527">
    <property type="entry name" value="SCP2_sterol-bd_dom_sf"/>
</dbReference>
<dbReference type="Gene3D" id="3.30.1050.10">
    <property type="entry name" value="SCP2 sterol-binding domain"/>
    <property type="match status" value="1"/>
</dbReference>
<dbReference type="SUPFAM" id="SSF55729">
    <property type="entry name" value="Acyl-CoA N-acyltransferases (Nat)"/>
    <property type="match status" value="1"/>
</dbReference>
<dbReference type="STRING" id="1291052.FC18_GL001853"/>
<proteinExistence type="predicted"/>
<keyword evidence="3" id="KW-1185">Reference proteome</keyword>
<evidence type="ECO:0000313" key="3">
    <source>
        <dbReference type="Proteomes" id="UP000051679"/>
    </source>
</evidence>
<dbReference type="InterPro" id="IPR016181">
    <property type="entry name" value="Acyl_CoA_acyltransferase"/>
</dbReference>
<dbReference type="InterPro" id="IPR000182">
    <property type="entry name" value="GNAT_dom"/>
</dbReference>
<protein>
    <submittedName>
        <fullName evidence="2">Acetyltransferase</fullName>
    </submittedName>
</protein>
<accession>A0A0R1ZT86</accession>
<dbReference type="InterPro" id="IPR025559">
    <property type="entry name" value="Eis_dom"/>
</dbReference>
<dbReference type="Gene3D" id="3.40.630.30">
    <property type="match status" value="2"/>
</dbReference>
<dbReference type="EMBL" id="AYYO01000040">
    <property type="protein sequence ID" value="KRM54950.1"/>
    <property type="molecule type" value="Genomic_DNA"/>
</dbReference>
<dbReference type="SUPFAM" id="SSF55718">
    <property type="entry name" value="SCP-like"/>
    <property type="match status" value="1"/>
</dbReference>
<dbReference type="Pfam" id="PF13527">
    <property type="entry name" value="Acetyltransf_9"/>
    <property type="match status" value="1"/>
</dbReference>
<reference evidence="2 3" key="1">
    <citation type="journal article" date="2015" name="Genome Announc.">
        <title>Expanding the biotechnology potential of lactobacilli through comparative genomics of 213 strains and associated genera.</title>
        <authorList>
            <person name="Sun Z."/>
            <person name="Harris H.M."/>
            <person name="McCann A."/>
            <person name="Guo C."/>
            <person name="Argimon S."/>
            <person name="Zhang W."/>
            <person name="Yang X."/>
            <person name="Jeffery I.B."/>
            <person name="Cooney J.C."/>
            <person name="Kagawa T.F."/>
            <person name="Liu W."/>
            <person name="Song Y."/>
            <person name="Salvetti E."/>
            <person name="Wrobel A."/>
            <person name="Rasinkangas P."/>
            <person name="Parkhill J."/>
            <person name="Rea M.C."/>
            <person name="O'Sullivan O."/>
            <person name="Ritari J."/>
            <person name="Douillard F.P."/>
            <person name="Paul Ross R."/>
            <person name="Yang R."/>
            <person name="Briner A.E."/>
            <person name="Felis G.E."/>
            <person name="de Vos W.M."/>
            <person name="Barrangou R."/>
            <person name="Klaenhammer T.R."/>
            <person name="Caufield P.W."/>
            <person name="Cui Y."/>
            <person name="Zhang H."/>
            <person name="O'Toole P.W."/>
        </authorList>
    </citation>
    <scope>NUCLEOTIDE SEQUENCE [LARGE SCALE GENOMIC DNA]</scope>
    <source>
        <strain evidence="2 3">DSM 20505</strain>
    </source>
</reference>
<dbReference type="Pfam" id="PF13530">
    <property type="entry name" value="SCP2_2"/>
    <property type="match status" value="1"/>
</dbReference>
<dbReference type="PANTHER" id="PTHR37817:SF1">
    <property type="entry name" value="N-ACETYLTRANSFERASE EIS"/>
    <property type="match status" value="1"/>
</dbReference>
<gene>
    <name evidence="2" type="ORF">FC18_GL001853</name>
</gene>
<dbReference type="AlphaFoldDB" id="A0A0R1ZT86"/>
<dbReference type="InterPro" id="IPR051554">
    <property type="entry name" value="Acetyltransferase_Eis"/>
</dbReference>
<dbReference type="Proteomes" id="UP000051679">
    <property type="component" value="Unassembled WGS sequence"/>
</dbReference>
<dbReference type="InterPro" id="IPR041380">
    <property type="entry name" value="Acetyltransf_17"/>
</dbReference>
<dbReference type="PROSITE" id="PS51186">
    <property type="entry name" value="GNAT"/>
    <property type="match status" value="1"/>
</dbReference>
<dbReference type="PATRIC" id="fig|1291052.5.peg.1913"/>
<evidence type="ECO:0000313" key="2">
    <source>
        <dbReference type="EMBL" id="KRM54950.1"/>
    </source>
</evidence>
<organism evidence="2 3">
    <name type="scientific">Lacticaseibacillus sharpeae JCM 1186 = DSM 20505</name>
    <dbReference type="NCBI Taxonomy" id="1291052"/>
    <lineage>
        <taxon>Bacteria</taxon>
        <taxon>Bacillati</taxon>
        <taxon>Bacillota</taxon>
        <taxon>Bacilli</taxon>
        <taxon>Lactobacillales</taxon>
        <taxon>Lactobacillaceae</taxon>
        <taxon>Lacticaseibacillus</taxon>
    </lineage>
</organism>
<comment type="caution">
    <text evidence="2">The sequence shown here is derived from an EMBL/GenBank/DDBJ whole genome shotgun (WGS) entry which is preliminary data.</text>
</comment>
<keyword evidence="2" id="KW-0808">Transferase</keyword>
<name>A0A0R1ZT86_9LACO</name>
<dbReference type="GO" id="GO:0034069">
    <property type="term" value="F:aminoglycoside N-acetyltransferase activity"/>
    <property type="evidence" value="ECO:0007669"/>
    <property type="project" value="TreeGrafter"/>
</dbReference>